<protein>
    <submittedName>
        <fullName evidence="2">Uncharacterized protein</fullName>
    </submittedName>
</protein>
<accession>A0A3M7QCZ9</accession>
<dbReference type="AlphaFoldDB" id="A0A3M7QCZ9"/>
<feature type="chain" id="PRO_5018159385" evidence="1">
    <location>
        <begin position="22"/>
        <end position="59"/>
    </location>
</feature>
<evidence type="ECO:0000256" key="1">
    <source>
        <dbReference type="SAM" id="SignalP"/>
    </source>
</evidence>
<reference evidence="2 3" key="1">
    <citation type="journal article" date="2018" name="Sci. Rep.">
        <title>Genomic signatures of local adaptation to the degree of environmental predictability in rotifers.</title>
        <authorList>
            <person name="Franch-Gras L."/>
            <person name="Hahn C."/>
            <person name="Garcia-Roger E.M."/>
            <person name="Carmona M.J."/>
            <person name="Serra M."/>
            <person name="Gomez A."/>
        </authorList>
    </citation>
    <scope>NUCLEOTIDE SEQUENCE [LARGE SCALE GENOMIC DNA]</scope>
    <source>
        <strain evidence="2">HYR1</strain>
    </source>
</reference>
<comment type="caution">
    <text evidence="2">The sequence shown here is derived from an EMBL/GenBank/DDBJ whole genome shotgun (WGS) entry which is preliminary data.</text>
</comment>
<keyword evidence="3" id="KW-1185">Reference proteome</keyword>
<dbReference type="EMBL" id="REGN01006555">
    <property type="protein sequence ID" value="RNA09064.1"/>
    <property type="molecule type" value="Genomic_DNA"/>
</dbReference>
<name>A0A3M7QCZ9_BRAPC</name>
<feature type="signal peptide" evidence="1">
    <location>
        <begin position="1"/>
        <end position="21"/>
    </location>
</feature>
<proteinExistence type="predicted"/>
<dbReference type="Proteomes" id="UP000276133">
    <property type="component" value="Unassembled WGS sequence"/>
</dbReference>
<evidence type="ECO:0000313" key="3">
    <source>
        <dbReference type="Proteomes" id="UP000276133"/>
    </source>
</evidence>
<sequence length="59" mass="6843">MKCSRWLILVSCLAILGLLYSSLDQISSSNRKVCLEFANLLHIQYCYEKLFLPVTIFFP</sequence>
<gene>
    <name evidence="2" type="ORF">BpHYR1_048280</name>
</gene>
<organism evidence="2 3">
    <name type="scientific">Brachionus plicatilis</name>
    <name type="common">Marine rotifer</name>
    <name type="synonym">Brachionus muelleri</name>
    <dbReference type="NCBI Taxonomy" id="10195"/>
    <lineage>
        <taxon>Eukaryota</taxon>
        <taxon>Metazoa</taxon>
        <taxon>Spiralia</taxon>
        <taxon>Gnathifera</taxon>
        <taxon>Rotifera</taxon>
        <taxon>Eurotatoria</taxon>
        <taxon>Monogononta</taxon>
        <taxon>Pseudotrocha</taxon>
        <taxon>Ploima</taxon>
        <taxon>Brachionidae</taxon>
        <taxon>Brachionus</taxon>
    </lineage>
</organism>
<evidence type="ECO:0000313" key="2">
    <source>
        <dbReference type="EMBL" id="RNA09064.1"/>
    </source>
</evidence>
<keyword evidence="1" id="KW-0732">Signal</keyword>